<gene>
    <name evidence="10" type="ORF">EYS42_02735</name>
</gene>
<dbReference type="InterPro" id="IPR036388">
    <property type="entry name" value="WH-like_DNA-bd_sf"/>
</dbReference>
<dbReference type="Pfam" id="PF00486">
    <property type="entry name" value="Trans_reg_C"/>
    <property type="match status" value="1"/>
</dbReference>
<dbReference type="InterPro" id="IPR001789">
    <property type="entry name" value="Sig_transdc_resp-reg_receiver"/>
</dbReference>
<dbReference type="GO" id="GO:0000156">
    <property type="term" value="F:phosphorelay response regulator activity"/>
    <property type="evidence" value="ECO:0007669"/>
    <property type="project" value="TreeGrafter"/>
</dbReference>
<dbReference type="PROSITE" id="PS50110">
    <property type="entry name" value="RESPONSE_REGULATORY"/>
    <property type="match status" value="1"/>
</dbReference>
<evidence type="ECO:0000256" key="2">
    <source>
        <dbReference type="ARBA" id="ARBA00023012"/>
    </source>
</evidence>
<organism evidence="10 11">
    <name type="scientific">Aquabacterium lacunae</name>
    <dbReference type="NCBI Taxonomy" id="2528630"/>
    <lineage>
        <taxon>Bacteria</taxon>
        <taxon>Pseudomonadati</taxon>
        <taxon>Pseudomonadota</taxon>
        <taxon>Betaproteobacteria</taxon>
        <taxon>Burkholderiales</taxon>
        <taxon>Aquabacterium</taxon>
    </lineage>
</organism>
<evidence type="ECO:0000313" key="11">
    <source>
        <dbReference type="Proteomes" id="UP000292120"/>
    </source>
</evidence>
<dbReference type="InterPro" id="IPR016032">
    <property type="entry name" value="Sig_transdc_resp-reg_C-effctor"/>
</dbReference>
<evidence type="ECO:0000259" key="9">
    <source>
        <dbReference type="PROSITE" id="PS51755"/>
    </source>
</evidence>
<keyword evidence="2" id="KW-0902">Two-component regulatory system</keyword>
<keyword evidence="1 6" id="KW-0597">Phosphoprotein</keyword>
<sequence>MNLLLLEDDLDLGQAVADHLRAHGHTVHWAQRCDDARQAFDNPAHDMALLDLRLPDGSGLDLVRQWRQGGDRRPVLALTARDQISDRIEGLQAGADDYLVKPFDLNELLARIDAIWRRCQPTPSGSPVPRPGTAPAITPLTLDFDRQIARRHGQLVNLTAMEWSLLAVLSRQPGSTVSKEAIRQAFSQGGRFDSDSNSLEVIVSRLRRKLGADLITTHRGLGYRLEISA</sequence>
<keyword evidence="3" id="KW-0805">Transcription regulation</keyword>
<comment type="caution">
    <text evidence="10">The sequence shown here is derived from an EMBL/GenBank/DDBJ whole genome shotgun (WGS) entry which is preliminary data.</text>
</comment>
<evidence type="ECO:0000256" key="6">
    <source>
        <dbReference type="PROSITE-ProRule" id="PRU00169"/>
    </source>
</evidence>
<name>A0A4Q9H578_9BURK</name>
<dbReference type="Proteomes" id="UP000292120">
    <property type="component" value="Unassembled WGS sequence"/>
</dbReference>
<feature type="domain" description="OmpR/PhoB-type" evidence="9">
    <location>
        <begin position="132"/>
        <end position="227"/>
    </location>
</feature>
<evidence type="ECO:0000256" key="4">
    <source>
        <dbReference type="ARBA" id="ARBA00023125"/>
    </source>
</evidence>
<feature type="DNA-binding region" description="OmpR/PhoB-type" evidence="7">
    <location>
        <begin position="132"/>
        <end position="227"/>
    </location>
</feature>
<reference evidence="10 11" key="1">
    <citation type="submission" date="2019-02" db="EMBL/GenBank/DDBJ databases">
        <title>Aquabacterium sp. strain KMB7.</title>
        <authorList>
            <person name="Chen W.-M."/>
        </authorList>
    </citation>
    <scope>NUCLEOTIDE SEQUENCE [LARGE SCALE GENOMIC DNA]</scope>
    <source>
        <strain evidence="10 11">KMB7</strain>
    </source>
</reference>
<dbReference type="CDD" id="cd00383">
    <property type="entry name" value="trans_reg_C"/>
    <property type="match status" value="1"/>
</dbReference>
<evidence type="ECO:0000313" key="10">
    <source>
        <dbReference type="EMBL" id="TBO34355.1"/>
    </source>
</evidence>
<dbReference type="Gene3D" id="3.40.50.2300">
    <property type="match status" value="1"/>
</dbReference>
<dbReference type="SUPFAM" id="SSF46894">
    <property type="entry name" value="C-terminal effector domain of the bipartite response regulators"/>
    <property type="match status" value="1"/>
</dbReference>
<keyword evidence="11" id="KW-1185">Reference proteome</keyword>
<dbReference type="GO" id="GO:0006355">
    <property type="term" value="P:regulation of DNA-templated transcription"/>
    <property type="evidence" value="ECO:0007669"/>
    <property type="project" value="InterPro"/>
</dbReference>
<protein>
    <submittedName>
        <fullName evidence="10">Response regulator transcription factor</fullName>
    </submittedName>
</protein>
<dbReference type="InterPro" id="IPR001867">
    <property type="entry name" value="OmpR/PhoB-type_DNA-bd"/>
</dbReference>
<dbReference type="Gene3D" id="6.10.250.690">
    <property type="match status" value="1"/>
</dbReference>
<evidence type="ECO:0000259" key="8">
    <source>
        <dbReference type="PROSITE" id="PS50110"/>
    </source>
</evidence>
<dbReference type="EMBL" id="SIXI01000001">
    <property type="protein sequence ID" value="TBO34355.1"/>
    <property type="molecule type" value="Genomic_DNA"/>
</dbReference>
<evidence type="ECO:0000256" key="1">
    <source>
        <dbReference type="ARBA" id="ARBA00022553"/>
    </source>
</evidence>
<dbReference type="PANTHER" id="PTHR48111">
    <property type="entry name" value="REGULATOR OF RPOS"/>
    <property type="match status" value="1"/>
</dbReference>
<feature type="modified residue" description="4-aspartylphosphate" evidence="6">
    <location>
        <position position="51"/>
    </location>
</feature>
<evidence type="ECO:0000256" key="7">
    <source>
        <dbReference type="PROSITE-ProRule" id="PRU01091"/>
    </source>
</evidence>
<dbReference type="GO" id="GO:0032993">
    <property type="term" value="C:protein-DNA complex"/>
    <property type="evidence" value="ECO:0007669"/>
    <property type="project" value="TreeGrafter"/>
</dbReference>
<dbReference type="OrthoDB" id="9802426at2"/>
<keyword evidence="4 7" id="KW-0238">DNA-binding</keyword>
<dbReference type="InterPro" id="IPR011006">
    <property type="entry name" value="CheY-like_superfamily"/>
</dbReference>
<dbReference type="InterPro" id="IPR039420">
    <property type="entry name" value="WalR-like"/>
</dbReference>
<feature type="domain" description="Response regulatory" evidence="8">
    <location>
        <begin position="2"/>
        <end position="116"/>
    </location>
</feature>
<dbReference type="RefSeq" id="WP_130966305.1">
    <property type="nucleotide sequence ID" value="NZ_SIXI01000001.1"/>
</dbReference>
<dbReference type="PROSITE" id="PS51755">
    <property type="entry name" value="OMPR_PHOB"/>
    <property type="match status" value="1"/>
</dbReference>
<dbReference type="AlphaFoldDB" id="A0A4Q9H578"/>
<dbReference type="GO" id="GO:0000976">
    <property type="term" value="F:transcription cis-regulatory region binding"/>
    <property type="evidence" value="ECO:0007669"/>
    <property type="project" value="TreeGrafter"/>
</dbReference>
<evidence type="ECO:0000256" key="5">
    <source>
        <dbReference type="ARBA" id="ARBA00023163"/>
    </source>
</evidence>
<dbReference type="PANTHER" id="PTHR48111:SF1">
    <property type="entry name" value="TWO-COMPONENT RESPONSE REGULATOR ORR33"/>
    <property type="match status" value="1"/>
</dbReference>
<keyword evidence="5" id="KW-0804">Transcription</keyword>
<dbReference type="SMART" id="SM00862">
    <property type="entry name" value="Trans_reg_C"/>
    <property type="match status" value="1"/>
</dbReference>
<dbReference type="GO" id="GO:0005829">
    <property type="term" value="C:cytosol"/>
    <property type="evidence" value="ECO:0007669"/>
    <property type="project" value="TreeGrafter"/>
</dbReference>
<evidence type="ECO:0000256" key="3">
    <source>
        <dbReference type="ARBA" id="ARBA00023015"/>
    </source>
</evidence>
<proteinExistence type="predicted"/>
<dbReference type="SMART" id="SM00448">
    <property type="entry name" value="REC"/>
    <property type="match status" value="1"/>
</dbReference>
<dbReference type="Pfam" id="PF00072">
    <property type="entry name" value="Response_reg"/>
    <property type="match status" value="1"/>
</dbReference>
<accession>A0A4Q9H578</accession>
<dbReference type="Gene3D" id="1.10.10.10">
    <property type="entry name" value="Winged helix-like DNA-binding domain superfamily/Winged helix DNA-binding domain"/>
    <property type="match status" value="1"/>
</dbReference>
<dbReference type="SUPFAM" id="SSF52172">
    <property type="entry name" value="CheY-like"/>
    <property type="match status" value="1"/>
</dbReference>